<reference evidence="4 5" key="1">
    <citation type="submission" date="2017-05" db="EMBL/GenBank/DDBJ databases">
        <title>Genome sequence for an aflatoxigenic pathogen of Argentinian peanut, Aspergillus arachidicola.</title>
        <authorList>
            <person name="Moore G."/>
            <person name="Beltz S.B."/>
            <person name="Mack B.M."/>
        </authorList>
    </citation>
    <scope>NUCLEOTIDE SEQUENCE [LARGE SCALE GENOMIC DNA]</scope>
    <source>
        <strain evidence="4 5">CBS 117610</strain>
    </source>
</reference>
<dbReference type="PANTHER" id="PTHR39611">
    <property type="entry name" value="HYDROXYPROLINE-RICH GLYCOPROTEIN DZ-HRGP-RELATED"/>
    <property type="match status" value="1"/>
</dbReference>
<feature type="compositionally biased region" description="Basic and acidic residues" evidence="1">
    <location>
        <begin position="727"/>
        <end position="736"/>
    </location>
</feature>
<evidence type="ECO:0000259" key="3">
    <source>
        <dbReference type="Pfam" id="PF24355"/>
    </source>
</evidence>
<feature type="compositionally biased region" description="Basic and acidic residues" evidence="1">
    <location>
        <begin position="476"/>
        <end position="488"/>
    </location>
</feature>
<feature type="region of interest" description="Disordered" evidence="1">
    <location>
        <begin position="432"/>
        <end position="491"/>
    </location>
</feature>
<evidence type="ECO:0000259" key="2">
    <source>
        <dbReference type="Pfam" id="PF12898"/>
    </source>
</evidence>
<dbReference type="EMBL" id="NEXV01000549">
    <property type="protein sequence ID" value="PIG81633.1"/>
    <property type="molecule type" value="Genomic_DNA"/>
</dbReference>
<protein>
    <submittedName>
        <fullName evidence="4">Uncharacterized protein</fullName>
    </submittedName>
</protein>
<feature type="compositionally biased region" description="Low complexity" evidence="1">
    <location>
        <begin position="777"/>
        <end position="795"/>
    </location>
</feature>
<dbReference type="Pfam" id="PF24355">
    <property type="entry name" value="DUF7514"/>
    <property type="match status" value="1"/>
</dbReference>
<feature type="compositionally biased region" description="Polar residues" evidence="1">
    <location>
        <begin position="434"/>
        <end position="444"/>
    </location>
</feature>
<evidence type="ECO:0000256" key="1">
    <source>
        <dbReference type="SAM" id="MobiDB-lite"/>
    </source>
</evidence>
<feature type="compositionally biased region" description="Polar residues" evidence="1">
    <location>
        <begin position="751"/>
        <end position="776"/>
    </location>
</feature>
<organism evidence="4 5">
    <name type="scientific">Aspergillus arachidicola</name>
    <dbReference type="NCBI Taxonomy" id="656916"/>
    <lineage>
        <taxon>Eukaryota</taxon>
        <taxon>Fungi</taxon>
        <taxon>Dikarya</taxon>
        <taxon>Ascomycota</taxon>
        <taxon>Pezizomycotina</taxon>
        <taxon>Eurotiomycetes</taxon>
        <taxon>Eurotiomycetidae</taxon>
        <taxon>Eurotiales</taxon>
        <taxon>Aspergillaceae</taxon>
        <taxon>Aspergillus</taxon>
        <taxon>Aspergillus subgen. Circumdati</taxon>
    </lineage>
</organism>
<feature type="domain" description="DUF7514" evidence="3">
    <location>
        <begin position="506"/>
        <end position="662"/>
    </location>
</feature>
<feature type="compositionally biased region" description="Polar residues" evidence="1">
    <location>
        <begin position="241"/>
        <end position="250"/>
    </location>
</feature>
<evidence type="ECO:0000313" key="4">
    <source>
        <dbReference type="EMBL" id="PIG81633.1"/>
    </source>
</evidence>
<dbReference type="PANTHER" id="PTHR39611:SF1">
    <property type="entry name" value="HYDROXYPROLINE-RICH GLYCOPROTEIN DZ-HRGP"/>
    <property type="match status" value="1"/>
</dbReference>
<feature type="compositionally biased region" description="Basic and acidic residues" evidence="1">
    <location>
        <begin position="256"/>
        <end position="265"/>
    </location>
</feature>
<dbReference type="Proteomes" id="UP000231358">
    <property type="component" value="Unassembled WGS sequence"/>
</dbReference>
<feature type="domain" description="Stc1" evidence="2">
    <location>
        <begin position="31"/>
        <end position="115"/>
    </location>
</feature>
<dbReference type="InterPro" id="IPR055936">
    <property type="entry name" value="DUF7514"/>
</dbReference>
<feature type="compositionally biased region" description="Low complexity" evidence="1">
    <location>
        <begin position="136"/>
        <end position="149"/>
    </location>
</feature>
<keyword evidence="5" id="KW-1185">Reference proteome</keyword>
<dbReference type="InterPro" id="IPR024630">
    <property type="entry name" value="Stc1"/>
</dbReference>
<proteinExistence type="predicted"/>
<gene>
    <name evidence="4" type="ORF">AARAC_002182</name>
</gene>
<feature type="region of interest" description="Disordered" evidence="1">
    <location>
        <begin position="400"/>
        <end position="420"/>
    </location>
</feature>
<feature type="region of interest" description="Disordered" evidence="1">
    <location>
        <begin position="230"/>
        <end position="355"/>
    </location>
</feature>
<feature type="region of interest" description="Disordered" evidence="1">
    <location>
        <begin position="873"/>
        <end position="909"/>
    </location>
</feature>
<evidence type="ECO:0000313" key="5">
    <source>
        <dbReference type="Proteomes" id="UP000231358"/>
    </source>
</evidence>
<feature type="compositionally biased region" description="Basic and acidic residues" evidence="1">
    <location>
        <begin position="272"/>
        <end position="283"/>
    </location>
</feature>
<feature type="compositionally biased region" description="Low complexity" evidence="1">
    <location>
        <begin position="670"/>
        <end position="682"/>
    </location>
</feature>
<feature type="compositionally biased region" description="Polar residues" evidence="1">
    <location>
        <begin position="284"/>
        <end position="300"/>
    </location>
</feature>
<accession>A0A2G7FM50</accession>
<sequence>MGDRVRNAYAGGYSDAIKRQLERVVIADRVKCMTCKKIRMQSAYSKRQLDVLRNAIVVQGGRALAGPGLAKCRECVGGQTVELRCVICDETKGLEEFAKNQRHDRDRARCLGCVQNHTETEPVLEEQKLLAESEMSTAQDTTTSSQADDGYAYSTTYGEDEEDDDDYSIGGGVWVEPECPQGNPPTKSKEREYTGYDQQGIPHRLSTPTATPKSVHSGWASWGIEASSVQANTPRAGKPSPSAQKKTSNFAKIPKMRVERSDLRTTRTPAPAREHLAYEKGDHNNSAPFYQPGNANQMNPNEPRASPYTPPYPSQYGHERLNMPQPQVPPPPPANSYAEAQPAPSQPPTWQQPYDGRINEAVNSAFHKADTSTYLSPEILTQITANVIQQLKETGLENLQSDQYQPPHPPPRPPKQWATGAHTTYSHDFASSPAMATQDTSASSPHDIPAAPISNPEHPQRRHQRRGSPASQMSEHSQKMESRPKPPSREATVTELTTLEKIWGTLFEDGKPTKKLSQFLRGIAVHLIEDYEPKNSLVILPTKLQKFYEDTRVPGDYYPWKYIFDDETSHVSRLFREVRAEHHLVQDENQLRERPYIPGLTPRGFETWATLMIQVNPETEYKRLQKAVLNMPISNPDNRKERFPKEIPQSLFPVDLDKEFEKFKAHHEGSATSAAASGPSYSERTRKPYQASVSTVVGSDEEELDTPSRPIERQRKPYTAHPGGGKEYGDIQEPNHRHTSSFSGGSIPRDTLTSSEPRVSESQGLDPTYVRPSTAQPPSTTVRRPGSPPRGSRVGSEYRHSEGDLLGYNGSPGYGVDDLYYYRPGASTSTGDILEDNRFYRDASRDEDQRLYESLREREREREKNKYNDYLPHRSSWDGEEGYYRDALGSQGGPVSSGSGYDYKTYTYK</sequence>
<dbReference type="STRING" id="656916.A0A2G7FM50"/>
<dbReference type="AlphaFoldDB" id="A0A2G7FM50"/>
<feature type="region of interest" description="Disordered" evidence="1">
    <location>
        <begin position="665"/>
        <end position="832"/>
    </location>
</feature>
<dbReference type="Pfam" id="PF12898">
    <property type="entry name" value="Stc1"/>
    <property type="match status" value="1"/>
</dbReference>
<feature type="region of interest" description="Disordered" evidence="1">
    <location>
        <begin position="131"/>
        <end position="165"/>
    </location>
</feature>
<name>A0A2G7FM50_9EURO</name>
<comment type="caution">
    <text evidence="4">The sequence shown here is derived from an EMBL/GenBank/DDBJ whole genome shotgun (WGS) entry which is preliminary data.</text>
</comment>